<evidence type="ECO:0000313" key="2">
    <source>
        <dbReference type="EMBL" id="AXR01309.1"/>
    </source>
</evidence>
<protein>
    <recommendedName>
        <fullName evidence="4">ABC transporter substrate-binding protein</fullName>
    </recommendedName>
</protein>
<dbReference type="EMBL" id="CP031761">
    <property type="protein sequence ID" value="AXR01309.1"/>
    <property type="molecule type" value="Genomic_DNA"/>
</dbReference>
<sequence length="295" mass="33880">MGWIRKTKRSHLFFAFVLSFAGVLNASEALNVFIRDDVLADYQRFVGERDVTKITDFSGQYLRRDVVDMVIAQQALQKGGFDKTFIFTPGFVSFRESNLLEKGEQLLHFDSYWKADLENKGRLLFISEPVIQKGQYFAGIYHGIDNQKVIQLKGEQGLTQLTSVSNPKWQTDWQTLESLPLKQLHAEPDWMSQARMVSKGWVDFMLMPLMPKLDNRFVLEDVELIANEHLVVLLNDSRHFAVSRLHPEGERAFAALQKGLAILREQGRITSAYQQAGLIPDLDKYQVVNPLHELH</sequence>
<organism evidence="2 3">
    <name type="scientific">Pseudoalteromonas piscicida</name>
    <dbReference type="NCBI Taxonomy" id="43662"/>
    <lineage>
        <taxon>Bacteria</taxon>
        <taxon>Pseudomonadati</taxon>
        <taxon>Pseudomonadota</taxon>
        <taxon>Gammaproteobacteria</taxon>
        <taxon>Alteromonadales</taxon>
        <taxon>Pseudoalteromonadaceae</taxon>
        <taxon>Pseudoalteromonas</taxon>
    </lineage>
</organism>
<dbReference type="AlphaFoldDB" id="A0AAD0W2S7"/>
<evidence type="ECO:0008006" key="4">
    <source>
        <dbReference type="Google" id="ProtNLM"/>
    </source>
</evidence>
<feature type="chain" id="PRO_5042083595" description="ABC transporter substrate-binding protein" evidence="1">
    <location>
        <begin position="27"/>
        <end position="295"/>
    </location>
</feature>
<name>A0AAD0W2S7_PSEO7</name>
<evidence type="ECO:0000313" key="3">
    <source>
        <dbReference type="Proteomes" id="UP000258102"/>
    </source>
</evidence>
<reference evidence="2 3" key="1">
    <citation type="submission" date="2018-08" db="EMBL/GenBank/DDBJ databases">
        <title>Whole Genome Sequences of Two Pseudoalteromonas piscicida Strains, DE1-A and DE2-A, which Exhibit Strong Antibacterial Activity against Vibrio vulnificus.</title>
        <authorList>
            <person name="Richards G.P."/>
            <person name="Needleman D.S."/>
            <person name="Watson M.A."/>
            <person name="Polson S.W."/>
        </authorList>
    </citation>
    <scope>NUCLEOTIDE SEQUENCE [LARGE SCALE GENOMIC DNA]</scope>
    <source>
        <strain evidence="2 3">DE2-A</strain>
    </source>
</reference>
<dbReference type="Proteomes" id="UP000258102">
    <property type="component" value="Chromosome 1"/>
</dbReference>
<dbReference type="RefSeq" id="WP_088531488.1">
    <property type="nucleotide sequence ID" value="NZ_CP021646.1"/>
</dbReference>
<accession>A0AAD0W2S7</accession>
<proteinExistence type="predicted"/>
<evidence type="ECO:0000256" key="1">
    <source>
        <dbReference type="SAM" id="SignalP"/>
    </source>
</evidence>
<keyword evidence="1" id="KW-0732">Signal</keyword>
<feature type="signal peptide" evidence="1">
    <location>
        <begin position="1"/>
        <end position="26"/>
    </location>
</feature>
<dbReference type="KEGG" id="ppis:B1L02_13865"/>
<gene>
    <name evidence="2" type="ORF">D0511_03870</name>
</gene>